<evidence type="ECO:0000313" key="7">
    <source>
        <dbReference type="EMBL" id="TVM11513.1"/>
    </source>
</evidence>
<dbReference type="GO" id="GO:0004674">
    <property type="term" value="F:protein serine/threonine kinase activity"/>
    <property type="evidence" value="ECO:0007669"/>
    <property type="project" value="UniProtKB-KW"/>
</dbReference>
<evidence type="ECO:0000313" key="8">
    <source>
        <dbReference type="Proteomes" id="UP000448292"/>
    </source>
</evidence>
<protein>
    <submittedName>
        <fullName evidence="7">Serine/threonine-protein kinase</fullName>
    </submittedName>
</protein>
<dbReference type="InterPro" id="IPR011009">
    <property type="entry name" value="Kinase-like_dom_sf"/>
</dbReference>
<dbReference type="AlphaFoldDB" id="A0A7M3M9K5"/>
<keyword evidence="4 7" id="KW-0418">Kinase</keyword>
<evidence type="ECO:0000256" key="2">
    <source>
        <dbReference type="ARBA" id="ARBA00022679"/>
    </source>
</evidence>
<dbReference type="Pfam" id="PF00069">
    <property type="entry name" value="Pkinase"/>
    <property type="match status" value="1"/>
</dbReference>
<dbReference type="Gene3D" id="1.10.510.10">
    <property type="entry name" value="Transferase(Phosphotransferase) domain 1"/>
    <property type="match status" value="1"/>
</dbReference>
<name>A0A7M3M9K5_9BACT</name>
<dbReference type="PROSITE" id="PS50011">
    <property type="entry name" value="PROTEIN_KINASE_DOM"/>
    <property type="match status" value="1"/>
</dbReference>
<organism evidence="7 8">
    <name type="scientific">Oceanidesulfovibrio indonesiensis</name>
    <dbReference type="NCBI Taxonomy" id="54767"/>
    <lineage>
        <taxon>Bacteria</taxon>
        <taxon>Pseudomonadati</taxon>
        <taxon>Thermodesulfobacteriota</taxon>
        <taxon>Desulfovibrionia</taxon>
        <taxon>Desulfovibrionales</taxon>
        <taxon>Desulfovibrionaceae</taxon>
        <taxon>Oceanidesulfovibrio</taxon>
    </lineage>
</organism>
<proteinExistence type="predicted"/>
<keyword evidence="1" id="KW-0723">Serine/threonine-protein kinase</keyword>
<keyword evidence="5" id="KW-0067">ATP-binding</keyword>
<dbReference type="Proteomes" id="UP000448292">
    <property type="component" value="Unassembled WGS sequence"/>
</dbReference>
<dbReference type="SUPFAM" id="SSF56112">
    <property type="entry name" value="Protein kinase-like (PK-like)"/>
    <property type="match status" value="1"/>
</dbReference>
<dbReference type="GO" id="GO:0005524">
    <property type="term" value="F:ATP binding"/>
    <property type="evidence" value="ECO:0007669"/>
    <property type="project" value="UniProtKB-KW"/>
</dbReference>
<evidence type="ECO:0000256" key="5">
    <source>
        <dbReference type="ARBA" id="ARBA00022840"/>
    </source>
</evidence>
<feature type="non-terminal residue" evidence="7">
    <location>
        <position position="113"/>
    </location>
</feature>
<dbReference type="InterPro" id="IPR030616">
    <property type="entry name" value="Aur-like"/>
</dbReference>
<feature type="domain" description="Protein kinase" evidence="6">
    <location>
        <begin position="1"/>
        <end position="113"/>
    </location>
</feature>
<comment type="caution">
    <text evidence="7">The sequence shown here is derived from an EMBL/GenBank/DDBJ whole genome shotgun (WGS) entry which is preliminary data.</text>
</comment>
<dbReference type="InterPro" id="IPR000719">
    <property type="entry name" value="Prot_kinase_dom"/>
</dbReference>
<keyword evidence="2" id="KW-0808">Transferase</keyword>
<dbReference type="SMART" id="SM00220">
    <property type="entry name" value="S_TKc"/>
    <property type="match status" value="1"/>
</dbReference>
<dbReference type="PANTHER" id="PTHR24350">
    <property type="entry name" value="SERINE/THREONINE-PROTEIN KINASE IAL-RELATED"/>
    <property type="match status" value="1"/>
</dbReference>
<keyword evidence="3" id="KW-0547">Nucleotide-binding</keyword>
<accession>A0A7M3M9K5</accession>
<evidence type="ECO:0000259" key="6">
    <source>
        <dbReference type="PROSITE" id="PS50011"/>
    </source>
</evidence>
<evidence type="ECO:0000256" key="4">
    <source>
        <dbReference type="ARBA" id="ARBA00022777"/>
    </source>
</evidence>
<dbReference type="EMBL" id="QMIE01000101">
    <property type="protein sequence ID" value="TVM11513.1"/>
    <property type="molecule type" value="Genomic_DNA"/>
</dbReference>
<evidence type="ECO:0000256" key="3">
    <source>
        <dbReference type="ARBA" id="ARBA00022741"/>
    </source>
</evidence>
<dbReference type="PROSITE" id="PS00108">
    <property type="entry name" value="PROTEIN_KINASE_ST"/>
    <property type="match status" value="1"/>
</dbReference>
<reference evidence="7 8" key="1">
    <citation type="submission" date="2018-06" db="EMBL/GenBank/DDBJ databases">
        <title>Complete genome of Desulfovibrio indonesiensis P37SLT.</title>
        <authorList>
            <person name="Crispim J.S."/>
            <person name="Vidigal P.M.P."/>
            <person name="Silva L.C.F."/>
            <person name="Laguardia C.N."/>
            <person name="Araujo L.C."/>
            <person name="Dias R.S."/>
            <person name="Sousa M.P."/>
            <person name="Paula S.O."/>
            <person name="Silva C."/>
        </authorList>
    </citation>
    <scope>NUCLEOTIDE SEQUENCE [LARGE SCALE GENOMIC DNA]</scope>
    <source>
        <strain evidence="7 8">P37SLT</strain>
    </source>
</reference>
<sequence length="113" mass="12611">MKKGPIPWRRTIEILSGCLRGLAHIHAKSVIHRDIKPENIFITAEGSAKIGDFGVARRVSETDHAETRVGTPLYIAPEVIKDPFGHGYDFQVDIYSMGMVAYEMLTGKLPFEV</sequence>
<dbReference type="InterPro" id="IPR008271">
    <property type="entry name" value="Ser/Thr_kinase_AS"/>
</dbReference>
<gene>
    <name evidence="7" type="ORF">DPQ33_18780</name>
</gene>
<evidence type="ECO:0000256" key="1">
    <source>
        <dbReference type="ARBA" id="ARBA00022527"/>
    </source>
</evidence>
<keyword evidence="8" id="KW-1185">Reference proteome</keyword>